<organism evidence="1 2">
    <name type="scientific">Panagrolaimus sp. ES5</name>
    <dbReference type="NCBI Taxonomy" id="591445"/>
    <lineage>
        <taxon>Eukaryota</taxon>
        <taxon>Metazoa</taxon>
        <taxon>Ecdysozoa</taxon>
        <taxon>Nematoda</taxon>
        <taxon>Chromadorea</taxon>
        <taxon>Rhabditida</taxon>
        <taxon>Tylenchina</taxon>
        <taxon>Panagrolaimomorpha</taxon>
        <taxon>Panagrolaimoidea</taxon>
        <taxon>Panagrolaimidae</taxon>
        <taxon>Panagrolaimus</taxon>
    </lineage>
</organism>
<evidence type="ECO:0000313" key="1">
    <source>
        <dbReference type="Proteomes" id="UP000887579"/>
    </source>
</evidence>
<reference evidence="2" key="1">
    <citation type="submission" date="2022-11" db="UniProtKB">
        <authorList>
            <consortium name="WormBaseParasite"/>
        </authorList>
    </citation>
    <scope>IDENTIFICATION</scope>
</reference>
<proteinExistence type="predicted"/>
<dbReference type="Proteomes" id="UP000887579">
    <property type="component" value="Unplaced"/>
</dbReference>
<protein>
    <submittedName>
        <fullName evidence="2">Major facilitator superfamily (MFS) profile domain-containing protein</fullName>
    </submittedName>
</protein>
<accession>A0AC34F7N7</accession>
<name>A0AC34F7N7_9BILA</name>
<sequence>MSMKGTCCCCFINHARSLILLLSFFCIISLFSNTILLNFAIIHKETLIPKHFLPLSPKTYGLPPSETSLTRVKRLFNETDIDSDEVEEEGAPVPMEEDEFSTQALISELQSDDKGILQKKPEMDVDEGYPIPSVDSSVETAFEAATYPPTIKNTRLILLTKATVPGDINNNNNTDSDLNEETREAAPLIATTTASAPSKGFPINDKDTVLAIKNGDEKTVLDTKEEKLTDFSGVSFFDRSFNDELFDGLFFIAPGVGMLLSHVFSSILFRKIGCHRVILVSLILSAASTTAIPFLFSYGHNAIIGIRVLQGIAFGPVFNFIGKNAVSWASLKEQLWFLCTCISALILAPIISWSFTNEIISDENFNLIFYLHGIFAFVLSIIWLIFYRDTPQKHRWVNGLELNKVMTGKAQNNRIMEHNVFSTVFKSIPVIAIWMAAFGYFCAFALFITFLPVYANTVIHLIPYQAGSFAIIPFILMAFVHWISYLLNKFVNVCGLTLKVRLYNTLAFVICAFLFVGLAISAALHHYNEYSTFVSFVHFAALFSLGFAVNGFFQSSIIVGRYYSQYIISNMMIPFSFAFIFVPAITIFFTPLNLLRYWRLVFLAIAVILLLSAVIFAVFGRGQPTVWAETSWDPTSSQRMLSAPHVPIDRNAECGIIQMRTVDDYYLEKN</sequence>
<evidence type="ECO:0000313" key="2">
    <source>
        <dbReference type="WBParaSite" id="ES5_v2.g13182.t1"/>
    </source>
</evidence>
<dbReference type="WBParaSite" id="ES5_v2.g13182.t1">
    <property type="protein sequence ID" value="ES5_v2.g13182.t1"/>
    <property type="gene ID" value="ES5_v2.g13182"/>
</dbReference>